<feature type="transmembrane region" description="Helical" evidence="2">
    <location>
        <begin position="52"/>
        <end position="79"/>
    </location>
</feature>
<dbReference type="GeneID" id="93299706"/>
<organism evidence="4 8">
    <name type="scientific">Eisenbergiella tayi</name>
    <dbReference type="NCBI Taxonomy" id="1432052"/>
    <lineage>
        <taxon>Bacteria</taxon>
        <taxon>Bacillati</taxon>
        <taxon>Bacillota</taxon>
        <taxon>Clostridia</taxon>
        <taxon>Lachnospirales</taxon>
        <taxon>Lachnospiraceae</taxon>
        <taxon>Eisenbergiella</taxon>
    </lineage>
</organism>
<dbReference type="Proteomes" id="UP000094869">
    <property type="component" value="Unassembled WGS sequence"/>
</dbReference>
<dbReference type="EMBL" id="MEHD01000040">
    <property type="protein sequence ID" value="ODR49019.1"/>
    <property type="molecule type" value="Genomic_DNA"/>
</dbReference>
<reference evidence="5 7" key="2">
    <citation type="submission" date="2016-08" db="EMBL/GenBank/DDBJ databases">
        <title>Characterization of Isolates of Eisenbergiella tayi Derived from Blood Cultures, Using Whole Genome Sequencing.</title>
        <authorList>
            <person name="Bernier A.-M."/>
            <person name="Burdz T."/>
            <person name="Wiebe D."/>
            <person name="Bernard K."/>
        </authorList>
    </citation>
    <scope>NUCLEOTIDE SEQUENCE [LARGE SCALE GENOMIC DNA]</scope>
    <source>
        <strain evidence="5 7">NML120146</strain>
    </source>
</reference>
<proteinExistence type="predicted"/>
<accession>A0A1E3AXR6</accession>
<dbReference type="RefSeq" id="WP_009251440.1">
    <property type="nucleotide sequence ID" value="NZ_CABMHK010000201.1"/>
</dbReference>
<keyword evidence="2" id="KW-1133">Transmembrane helix</keyword>
<dbReference type="EMBL" id="MCGI01000001">
    <property type="protein sequence ID" value="ODM13493.1"/>
    <property type="molecule type" value="Genomic_DNA"/>
</dbReference>
<feature type="transmembrane region" description="Helical" evidence="2">
    <location>
        <begin position="136"/>
        <end position="156"/>
    </location>
</feature>
<evidence type="ECO:0000256" key="2">
    <source>
        <dbReference type="SAM" id="Phobius"/>
    </source>
</evidence>
<evidence type="ECO:0000256" key="1">
    <source>
        <dbReference type="SAM" id="MobiDB-lite"/>
    </source>
</evidence>
<keyword evidence="2" id="KW-0472">Membrane</keyword>
<name>A0A1E3AXR6_9FIRM</name>
<protein>
    <submittedName>
        <fullName evidence="4">Uncharacterized protein</fullName>
    </submittedName>
</protein>
<dbReference type="AlphaFoldDB" id="A0A1E3AXR6"/>
<feature type="transmembrane region" description="Helical" evidence="2">
    <location>
        <begin position="22"/>
        <end position="40"/>
    </location>
</feature>
<comment type="caution">
    <text evidence="4">The sequence shown here is derived from an EMBL/GenBank/DDBJ whole genome shotgun (WGS) entry which is preliminary data.</text>
</comment>
<feature type="transmembrane region" description="Helical" evidence="2">
    <location>
        <begin position="186"/>
        <end position="209"/>
    </location>
</feature>
<evidence type="ECO:0000313" key="3">
    <source>
        <dbReference type="EMBL" id="ODM05496.1"/>
    </source>
</evidence>
<dbReference type="Proteomes" id="UP000095003">
    <property type="component" value="Unassembled WGS sequence"/>
</dbReference>
<feature type="transmembrane region" description="Helical" evidence="2">
    <location>
        <begin position="112"/>
        <end position="130"/>
    </location>
</feature>
<dbReference type="PATRIC" id="fig|1432052.3.peg.1324"/>
<keyword evidence="7" id="KW-1185">Reference proteome</keyword>
<dbReference type="Proteomes" id="UP000094067">
    <property type="component" value="Unassembled WGS sequence"/>
</dbReference>
<feature type="region of interest" description="Disordered" evidence="1">
    <location>
        <begin position="302"/>
        <end position="326"/>
    </location>
</feature>
<gene>
    <name evidence="4" type="ORF">BEH84_01208</name>
    <name evidence="3" type="ORF">BEI61_01385</name>
    <name evidence="5" type="ORF">BEI63_24520</name>
</gene>
<evidence type="ECO:0000313" key="7">
    <source>
        <dbReference type="Proteomes" id="UP000094869"/>
    </source>
</evidence>
<evidence type="ECO:0000313" key="6">
    <source>
        <dbReference type="Proteomes" id="UP000094067"/>
    </source>
</evidence>
<evidence type="ECO:0000313" key="5">
    <source>
        <dbReference type="EMBL" id="ODR49019.1"/>
    </source>
</evidence>
<keyword evidence="2" id="KW-0812">Transmembrane</keyword>
<feature type="transmembrane region" description="Helical" evidence="2">
    <location>
        <begin position="215"/>
        <end position="234"/>
    </location>
</feature>
<reference evidence="6 8" key="1">
    <citation type="submission" date="2016-07" db="EMBL/GenBank/DDBJ databases">
        <title>Characterization of isolates of Eisenbergiella tayi derived from blood cultures, using whole genome sequencing.</title>
        <authorList>
            <person name="Burdz T."/>
            <person name="Wiebe D."/>
            <person name="Huynh C."/>
            <person name="Bernard K."/>
        </authorList>
    </citation>
    <scope>NUCLEOTIDE SEQUENCE [LARGE SCALE GENOMIC DNA]</scope>
    <source>
        <strain evidence="3 6">NML 110608</strain>
        <strain evidence="4 8">NML 120489</strain>
    </source>
</reference>
<feature type="transmembrane region" description="Helical" evidence="2">
    <location>
        <begin position="241"/>
        <end position="265"/>
    </location>
</feature>
<sequence length="326" mass="36601">MTTSLLEVREYIRNFYVKYEEYIVPVLKFVLALISLLMINEQLGYMSQLNNMAAVLVVALVCSFMPKNFILFVGAGFVTLHLYEVSLECAVIALLVFLLMFLLYFRFSPDSVVLVIVTPMLFVLKIPYAAPLLAGLLANPFAAVTVACGVVIYYLITYMNVNASILGASQAESMIQRFRDIFDGIFGNRAMMIVIAAFAVTVIMVYLIRRLSVDYAWTIAVVAGALLDVVILMVGDLMYDANFSIGGVILGSLAAIAMAMVVQFFKFNLDYSRTEKVQFEDDEYYYYVKAVPKMTVATPEKKVKKITTQRNNRNARHTHSKSTARK</sequence>
<feature type="transmembrane region" description="Helical" evidence="2">
    <location>
        <begin position="85"/>
        <end position="105"/>
    </location>
</feature>
<dbReference type="EMBL" id="MCGH01000002">
    <property type="protein sequence ID" value="ODM05496.1"/>
    <property type="molecule type" value="Genomic_DNA"/>
</dbReference>
<evidence type="ECO:0000313" key="8">
    <source>
        <dbReference type="Proteomes" id="UP000095003"/>
    </source>
</evidence>
<evidence type="ECO:0000313" key="4">
    <source>
        <dbReference type="EMBL" id="ODM13493.1"/>
    </source>
</evidence>